<dbReference type="EMBL" id="CP025096">
    <property type="protein sequence ID" value="AUD00646.1"/>
    <property type="molecule type" value="Genomic_DNA"/>
</dbReference>
<feature type="domain" description="Sialidase" evidence="1">
    <location>
        <begin position="73"/>
        <end position="412"/>
    </location>
</feature>
<dbReference type="InterPro" id="IPR036278">
    <property type="entry name" value="Sialidase_sf"/>
</dbReference>
<dbReference type="GO" id="GO:0004553">
    <property type="term" value="F:hydrolase activity, hydrolyzing O-glycosyl compounds"/>
    <property type="evidence" value="ECO:0007669"/>
    <property type="project" value="UniProtKB-ARBA"/>
</dbReference>
<organism evidence="2 3">
    <name type="scientific">Spirosoma pollinicola</name>
    <dbReference type="NCBI Taxonomy" id="2057025"/>
    <lineage>
        <taxon>Bacteria</taxon>
        <taxon>Pseudomonadati</taxon>
        <taxon>Bacteroidota</taxon>
        <taxon>Cytophagia</taxon>
        <taxon>Cytophagales</taxon>
        <taxon>Cytophagaceae</taxon>
        <taxon>Spirosoma</taxon>
    </lineage>
</organism>
<name>A0A2K8YSP7_9BACT</name>
<dbReference type="KEGG" id="spir:CWM47_01715"/>
<evidence type="ECO:0000313" key="3">
    <source>
        <dbReference type="Proteomes" id="UP000232883"/>
    </source>
</evidence>
<dbReference type="SUPFAM" id="SSF50939">
    <property type="entry name" value="Sialidases"/>
    <property type="match status" value="1"/>
</dbReference>
<reference evidence="2 3" key="1">
    <citation type="submission" date="2017-11" db="EMBL/GenBank/DDBJ databases">
        <title>Taxonomic description and genome sequences of Spirosoma HA7 sp. nov., isolated from pollen microhabitat of Corylus avellana.</title>
        <authorList>
            <person name="Ambika Manirajan B."/>
            <person name="Suarez C."/>
            <person name="Ratering S."/>
            <person name="Geissler-Plaum R."/>
            <person name="Cardinale M."/>
            <person name="Sylvia S."/>
        </authorList>
    </citation>
    <scope>NUCLEOTIDE SEQUENCE [LARGE SCALE GENOMIC DNA]</scope>
    <source>
        <strain evidence="2 3">HA7</strain>
    </source>
</reference>
<sequence>MRPFITVNIIRRKTGLYLTILVAVLGNFITPIYGQKQDSRSIKYGVIIPDETYSDQPYIVKTNDGAWLCVLTTGTGQEGASGQHIISERSLDQGKTWIDKREVEPGNGPEASYAVLLKAPSGRIFVFYNHNTDNIRAVKGDNPPYKDGVVKRVDSQGYFVFKYSDDNGKSWSTKRTTIPIRNFKIDLENPYQGKIQYFWNVGKAFSYNGSAYVPIHKVGGFGEGFFTSSEGALVESVDLLTVKDPDKATWTTLPDGDAGLRTPFKEGGPIAEEQSVSILSDGSFFCVYRTIDGHPAYTFSRDRGHTWDPPQYMRYANGRLIKHPRAANFAWKCENGKFLYWFHNHGGRFIRQSPNRRSMAYEDRNPVWVSGGVEADSPKGKIIRWSQPEILLYDDDPLIRISYPDLVEDKGAYYITETQKDIARVHQLDETLLTQLWRQFDWAEKTQVGILSYWSNKGGSFPQSIPAPVLPDFYKRDNTRLEQPGISIPNGFTIDIAFTLKKLTEGQVLIDTRTPDGKGWYLRTTDKKTLEIGLNDGRMQSVWSCDEGLLRINQKQYVSIIVDGGPKIISFVVDGVFNDGGDTRQFGWGRFNPQLRSAAGGPDLQIGTNLNGSIQQITVYGRAIKISEAIGNYSSFIKAQ</sequence>
<evidence type="ECO:0000313" key="2">
    <source>
        <dbReference type="EMBL" id="AUD00646.1"/>
    </source>
</evidence>
<dbReference type="SUPFAM" id="SSF49899">
    <property type="entry name" value="Concanavalin A-like lectins/glucanases"/>
    <property type="match status" value="1"/>
</dbReference>
<dbReference type="OrthoDB" id="240763at2"/>
<gene>
    <name evidence="2" type="ORF">CWM47_01715</name>
</gene>
<dbReference type="GO" id="GO:0005975">
    <property type="term" value="P:carbohydrate metabolic process"/>
    <property type="evidence" value="ECO:0007669"/>
    <property type="project" value="UniProtKB-ARBA"/>
</dbReference>
<dbReference type="CDD" id="cd15482">
    <property type="entry name" value="Sialidase_non-viral"/>
    <property type="match status" value="1"/>
</dbReference>
<dbReference type="AlphaFoldDB" id="A0A2K8YSP7"/>
<dbReference type="InterPro" id="IPR011040">
    <property type="entry name" value="Sialidase"/>
</dbReference>
<dbReference type="Proteomes" id="UP000232883">
    <property type="component" value="Chromosome"/>
</dbReference>
<proteinExistence type="predicted"/>
<keyword evidence="3" id="KW-1185">Reference proteome</keyword>
<dbReference type="RefSeq" id="WP_100986071.1">
    <property type="nucleotide sequence ID" value="NZ_CP025096.1"/>
</dbReference>
<dbReference type="Gene3D" id="2.60.120.200">
    <property type="match status" value="1"/>
</dbReference>
<protein>
    <recommendedName>
        <fullName evidence="1">Sialidase domain-containing protein</fullName>
    </recommendedName>
</protein>
<dbReference type="Pfam" id="PF13088">
    <property type="entry name" value="BNR_2"/>
    <property type="match status" value="1"/>
</dbReference>
<evidence type="ECO:0000259" key="1">
    <source>
        <dbReference type="Pfam" id="PF13088"/>
    </source>
</evidence>
<dbReference type="InterPro" id="IPR013320">
    <property type="entry name" value="ConA-like_dom_sf"/>
</dbReference>
<dbReference type="Gene3D" id="2.120.10.10">
    <property type="match status" value="1"/>
</dbReference>
<accession>A0A2K8YSP7</accession>